<dbReference type="RefSeq" id="WP_144024871.1">
    <property type="nucleotide sequence ID" value="NZ_MPVP01000561.1"/>
</dbReference>
<evidence type="ECO:0000313" key="2">
    <source>
        <dbReference type="Proteomes" id="UP000187158"/>
    </source>
</evidence>
<accession>A0ABX3GD83</accession>
<reference evidence="1 2" key="1">
    <citation type="submission" date="2016-11" db="EMBL/GenBank/DDBJ databases">
        <title>Paenibacillus species isolates.</title>
        <authorList>
            <person name="Beno S.M."/>
        </authorList>
    </citation>
    <scope>NUCLEOTIDE SEQUENCE [LARGE SCALE GENOMIC DNA]</scope>
    <source>
        <strain evidence="1 2">FSL H7-0433</strain>
    </source>
</reference>
<organism evidence="1 2">
    <name type="scientific">Paenibacillus odorifer</name>
    <dbReference type="NCBI Taxonomy" id="189426"/>
    <lineage>
        <taxon>Bacteria</taxon>
        <taxon>Bacillati</taxon>
        <taxon>Bacillota</taxon>
        <taxon>Bacilli</taxon>
        <taxon>Bacillales</taxon>
        <taxon>Paenibacillaceae</taxon>
        <taxon>Paenibacillus</taxon>
    </lineage>
</organism>
<feature type="non-terminal residue" evidence="1">
    <location>
        <position position="125"/>
    </location>
</feature>
<keyword evidence="2" id="KW-1185">Reference proteome</keyword>
<protein>
    <submittedName>
        <fullName evidence="1">Uncharacterized protein</fullName>
    </submittedName>
</protein>
<dbReference type="EMBL" id="MPVP01000561">
    <property type="protein sequence ID" value="OMC99720.1"/>
    <property type="molecule type" value="Genomic_DNA"/>
</dbReference>
<comment type="caution">
    <text evidence="1">The sequence shown here is derived from an EMBL/GenBank/DDBJ whole genome shotgun (WGS) entry which is preliminary data.</text>
</comment>
<proteinExistence type="predicted"/>
<gene>
    <name evidence="1" type="ORF">BSO21_32850</name>
</gene>
<evidence type="ECO:0000313" key="1">
    <source>
        <dbReference type="EMBL" id="OMC99720.1"/>
    </source>
</evidence>
<name>A0ABX3GD83_9BACL</name>
<dbReference type="Proteomes" id="UP000187158">
    <property type="component" value="Unassembled WGS sequence"/>
</dbReference>
<sequence length="125" mass="14292">MSEGENSLTVEFFLSEVIMMNLKLLIEKSLTSISRRIGEAPRQKLAELAANNVSRSTFAVTNTFSILTDEIKKEVSLFINDLSRTDMNKKGLKLLQTSTNEFVLEEYEKHKQYLIKIRIFDISGV</sequence>